<comment type="caution">
    <text evidence="1">The sequence shown here is derived from an EMBL/GenBank/DDBJ whole genome shotgun (WGS) entry which is preliminary data.</text>
</comment>
<proteinExistence type="predicted"/>
<evidence type="ECO:0000313" key="2">
    <source>
        <dbReference type="Proteomes" id="UP001434883"/>
    </source>
</evidence>
<gene>
    <name evidence="1" type="ORF">XENOCAPTIV_016895</name>
</gene>
<evidence type="ECO:0000313" key="1">
    <source>
        <dbReference type="EMBL" id="MEQ2195695.1"/>
    </source>
</evidence>
<name>A0ABV0QIR7_9TELE</name>
<dbReference type="EMBL" id="JAHRIN010011914">
    <property type="protein sequence ID" value="MEQ2195695.1"/>
    <property type="molecule type" value="Genomic_DNA"/>
</dbReference>
<protein>
    <submittedName>
        <fullName evidence="1">Uncharacterized protein</fullName>
    </submittedName>
</protein>
<sequence length="95" mass="9990">CLMTLVAMALQGCGGAGREGVLSGVGARMGRWSSDPESAVDMVGLGELIHTRASAASRSVYSKPEEQLLVPLETDCSLSCLLLFRHGPHWSICSA</sequence>
<organism evidence="1 2">
    <name type="scientific">Xenoophorus captivus</name>
    <dbReference type="NCBI Taxonomy" id="1517983"/>
    <lineage>
        <taxon>Eukaryota</taxon>
        <taxon>Metazoa</taxon>
        <taxon>Chordata</taxon>
        <taxon>Craniata</taxon>
        <taxon>Vertebrata</taxon>
        <taxon>Euteleostomi</taxon>
        <taxon>Actinopterygii</taxon>
        <taxon>Neopterygii</taxon>
        <taxon>Teleostei</taxon>
        <taxon>Neoteleostei</taxon>
        <taxon>Acanthomorphata</taxon>
        <taxon>Ovalentaria</taxon>
        <taxon>Atherinomorphae</taxon>
        <taxon>Cyprinodontiformes</taxon>
        <taxon>Goodeidae</taxon>
        <taxon>Xenoophorus</taxon>
    </lineage>
</organism>
<keyword evidence="2" id="KW-1185">Reference proteome</keyword>
<feature type="non-terminal residue" evidence="1">
    <location>
        <position position="1"/>
    </location>
</feature>
<accession>A0ABV0QIR7</accession>
<dbReference type="Proteomes" id="UP001434883">
    <property type="component" value="Unassembled WGS sequence"/>
</dbReference>
<reference evidence="1 2" key="1">
    <citation type="submission" date="2021-06" db="EMBL/GenBank/DDBJ databases">
        <authorList>
            <person name="Palmer J.M."/>
        </authorList>
    </citation>
    <scope>NUCLEOTIDE SEQUENCE [LARGE SCALE GENOMIC DNA]</scope>
    <source>
        <strain evidence="1 2">XC_2019</strain>
        <tissue evidence="1">Muscle</tissue>
    </source>
</reference>